<reference evidence="2" key="1">
    <citation type="submission" date="2016-10" db="EMBL/GenBank/DDBJ databases">
        <authorList>
            <person name="Varghese N."/>
            <person name="Submissions S."/>
        </authorList>
    </citation>
    <scope>NUCLEOTIDE SEQUENCE [LARGE SCALE GENOMIC DNA]</scope>
    <source>
        <strain evidence="2">DSM 19684</strain>
    </source>
</reference>
<dbReference type="EMBL" id="FNBH01000001">
    <property type="protein sequence ID" value="SDF17437.1"/>
    <property type="molecule type" value="Genomic_DNA"/>
</dbReference>
<dbReference type="Proteomes" id="UP000199203">
    <property type="component" value="Unassembled WGS sequence"/>
</dbReference>
<name>A0A1G7IXN8_9FLAO</name>
<gene>
    <name evidence="1" type="ORF">SAMN05421825_1219</name>
</gene>
<dbReference type="SUPFAM" id="SSF54427">
    <property type="entry name" value="NTF2-like"/>
    <property type="match status" value="1"/>
</dbReference>
<protein>
    <submittedName>
        <fullName evidence="1">Putative lumazine-binding</fullName>
    </submittedName>
</protein>
<dbReference type="InterPro" id="IPR032710">
    <property type="entry name" value="NTF2-like_dom_sf"/>
</dbReference>
<proteinExistence type="predicted"/>
<dbReference type="InterPro" id="IPR039437">
    <property type="entry name" value="FrzH/put_lumazine-bd"/>
</dbReference>
<dbReference type="AlphaFoldDB" id="A0A1G7IXN8"/>
<sequence>MNIFVQLIIKILKSIYILVLSLAFFPNFSAQKSDEESIKSTVDQLFNGMRTSDSVLIKKSFHKNAVLQTITKTAEVKNESINDFALSISKAEKGSLDERITFSNILIDGNLASVWTPYEFYYKGQFSHCGVNSFQLVKSNDEWKIQYIIDTRRKDNCKK</sequence>
<evidence type="ECO:0000313" key="2">
    <source>
        <dbReference type="Proteomes" id="UP000199203"/>
    </source>
</evidence>
<dbReference type="Pfam" id="PF12893">
    <property type="entry name" value="Lumazine_bd_2"/>
    <property type="match status" value="1"/>
</dbReference>
<dbReference type="STRING" id="454006.SAMN05421825_1219"/>
<dbReference type="Gene3D" id="3.10.450.50">
    <property type="match status" value="1"/>
</dbReference>
<keyword evidence="2" id="KW-1185">Reference proteome</keyword>
<evidence type="ECO:0000313" key="1">
    <source>
        <dbReference type="EMBL" id="SDF17437.1"/>
    </source>
</evidence>
<organism evidence="1 2">
    <name type="scientific">Epilithonimonas hungarica</name>
    <dbReference type="NCBI Taxonomy" id="454006"/>
    <lineage>
        <taxon>Bacteria</taxon>
        <taxon>Pseudomonadati</taxon>
        <taxon>Bacteroidota</taxon>
        <taxon>Flavobacteriia</taxon>
        <taxon>Flavobacteriales</taxon>
        <taxon>Weeksellaceae</taxon>
        <taxon>Chryseobacterium group</taxon>
        <taxon>Epilithonimonas</taxon>
    </lineage>
</organism>
<accession>A0A1G7IXN8</accession>